<name>A0AAV3QS95_LITER</name>
<feature type="region of interest" description="Disordered" evidence="1">
    <location>
        <begin position="94"/>
        <end position="145"/>
    </location>
</feature>
<accession>A0AAV3QS95</accession>
<organism evidence="3 4">
    <name type="scientific">Lithospermum erythrorhizon</name>
    <name type="common">Purple gromwell</name>
    <name type="synonym">Lithospermum officinale var. erythrorhizon</name>
    <dbReference type="NCBI Taxonomy" id="34254"/>
    <lineage>
        <taxon>Eukaryota</taxon>
        <taxon>Viridiplantae</taxon>
        <taxon>Streptophyta</taxon>
        <taxon>Embryophyta</taxon>
        <taxon>Tracheophyta</taxon>
        <taxon>Spermatophyta</taxon>
        <taxon>Magnoliopsida</taxon>
        <taxon>eudicotyledons</taxon>
        <taxon>Gunneridae</taxon>
        <taxon>Pentapetalae</taxon>
        <taxon>asterids</taxon>
        <taxon>lamiids</taxon>
        <taxon>Boraginales</taxon>
        <taxon>Boraginaceae</taxon>
        <taxon>Boraginoideae</taxon>
        <taxon>Lithospermeae</taxon>
        <taxon>Lithospermum</taxon>
    </lineage>
</organism>
<feature type="domain" description="Retroviral polymerase SH3-like" evidence="2">
    <location>
        <begin position="7"/>
        <end position="57"/>
    </location>
</feature>
<comment type="caution">
    <text evidence="3">The sequence shown here is derived from an EMBL/GenBank/DDBJ whole genome shotgun (WGS) entry which is preliminary data.</text>
</comment>
<sequence length="183" mass="20165">MNDKTEAKSDKFGSRSRKCVFLGYPFGKKGWKLYDLETKECFVSRDVQFVESVFPFAMVDSPVIDSEQIDVGISVSNEDDDLFAFTPSLSLHDSHQERLPEPSLDPGHDKATAAGDGQASRDSMMPGTSEVPSKPSLGHDGTITTSHVSTNSQLAYIFTKNLGTNKFDYFLDKLGIHNLHAPT</sequence>
<protein>
    <recommendedName>
        <fullName evidence="2">Retroviral polymerase SH3-like domain-containing protein</fullName>
    </recommendedName>
</protein>
<reference evidence="3 4" key="1">
    <citation type="submission" date="2024-01" db="EMBL/GenBank/DDBJ databases">
        <title>The complete chloroplast genome sequence of Lithospermum erythrorhizon: insights into the phylogenetic relationship among Boraginaceae species and the maternal lineages of purple gromwells.</title>
        <authorList>
            <person name="Okada T."/>
            <person name="Watanabe K."/>
        </authorList>
    </citation>
    <scope>NUCLEOTIDE SEQUENCE [LARGE SCALE GENOMIC DNA]</scope>
</reference>
<evidence type="ECO:0000259" key="2">
    <source>
        <dbReference type="Pfam" id="PF25597"/>
    </source>
</evidence>
<dbReference type="EMBL" id="BAABME010005204">
    <property type="protein sequence ID" value="GAA0164952.1"/>
    <property type="molecule type" value="Genomic_DNA"/>
</dbReference>
<feature type="compositionally biased region" description="Basic and acidic residues" evidence="1">
    <location>
        <begin position="94"/>
        <end position="111"/>
    </location>
</feature>
<evidence type="ECO:0000313" key="3">
    <source>
        <dbReference type="EMBL" id="GAA0164952.1"/>
    </source>
</evidence>
<evidence type="ECO:0000256" key="1">
    <source>
        <dbReference type="SAM" id="MobiDB-lite"/>
    </source>
</evidence>
<keyword evidence="4" id="KW-1185">Reference proteome</keyword>
<dbReference type="Proteomes" id="UP001454036">
    <property type="component" value="Unassembled WGS sequence"/>
</dbReference>
<gene>
    <name evidence="3" type="ORF">LIER_20472</name>
</gene>
<evidence type="ECO:0000313" key="4">
    <source>
        <dbReference type="Proteomes" id="UP001454036"/>
    </source>
</evidence>
<dbReference type="Pfam" id="PF25597">
    <property type="entry name" value="SH3_retrovirus"/>
    <property type="match status" value="1"/>
</dbReference>
<dbReference type="InterPro" id="IPR057670">
    <property type="entry name" value="SH3_retrovirus"/>
</dbReference>
<proteinExistence type="predicted"/>
<dbReference type="AlphaFoldDB" id="A0AAV3QS95"/>